<dbReference type="EMBL" id="CP028923">
    <property type="protein sequence ID" value="QCK15525.1"/>
    <property type="molecule type" value="Genomic_DNA"/>
</dbReference>
<evidence type="ECO:0000259" key="1">
    <source>
        <dbReference type="PROSITE" id="PS50213"/>
    </source>
</evidence>
<protein>
    <recommendedName>
        <fullName evidence="1">FAS1 domain-containing protein</fullName>
    </recommendedName>
</protein>
<feature type="domain" description="FAS1" evidence="1">
    <location>
        <begin position="183"/>
        <end position="315"/>
    </location>
</feature>
<dbReference type="OrthoDB" id="1119934at2"/>
<dbReference type="Pfam" id="PF02469">
    <property type="entry name" value="Fasciclin"/>
    <property type="match status" value="4"/>
</dbReference>
<dbReference type="KEGG" id="fpf:DCC35_12605"/>
<dbReference type="SMART" id="SM00554">
    <property type="entry name" value="FAS1"/>
    <property type="match status" value="4"/>
</dbReference>
<dbReference type="InterPro" id="IPR036378">
    <property type="entry name" value="FAS1_dom_sf"/>
</dbReference>
<evidence type="ECO:0000313" key="2">
    <source>
        <dbReference type="EMBL" id="QCK15525.1"/>
    </source>
</evidence>
<dbReference type="PANTHER" id="PTHR10900:SF77">
    <property type="entry name" value="FI19380P1"/>
    <property type="match status" value="1"/>
</dbReference>
<sequence length="592" mass="61846">MKLNSKNYEDLKITKTHKMTLALLSVFLFTLGACDDDDDDINFLPPTTEDRNIAEVAADEGFTSLIAAAEEAGLAGALTDESSELTVFAPTNDAFAAFLSANGWADVTEIPDAALESVLQYHILAGTKTSGELMASEETLQGSSIFLNTTALTVNGNTSIDAVDVDASNGVIHVIDMVLTPPTENIVDIAVADENFSTLVSLLQRVDLVDAVRDGEFTVFAPTNAAFENAGITAEVAAELSDAEVADILTYHVLSGYAFSSDLVNGDINMLNGEPLTVDADNGTLQGANNENPVDIASTDILGTNGVIHVIDGVVLPPKTIVDQAVYNGFDSLVVAVETAGLAEDLSGGELTVFAPTNEAFRNLLSALSYSQISDIPSDLLTAVLTYHVVDGAVSSDMLSSGFVPTLNGQAISVDANNLILNDNSNIIAVDVMADNGIVHAIDAVLVPETKTIAEIATDAGLNRLVEALTEAGLAETFTMEGDYTVFAPSNAAFDALYNALGVSGPADIDDATLEAVLTYHVLGSRVYSSDLSDGIEPETLQGGTFTVNIGSNVTITDNDPDNADATVTATDIQATNGVVHTIDEIILPVDI</sequence>
<dbReference type="PROSITE" id="PS51257">
    <property type="entry name" value="PROKAR_LIPOPROTEIN"/>
    <property type="match status" value="1"/>
</dbReference>
<dbReference type="AlphaFoldDB" id="A0A4D7JXU0"/>
<dbReference type="InterPro" id="IPR000782">
    <property type="entry name" value="FAS1_domain"/>
</dbReference>
<dbReference type="FunFam" id="2.30.180.10:FF:000032">
    <property type="entry name" value="Fasciclin domain-containing protein, putative"/>
    <property type="match status" value="4"/>
</dbReference>
<dbReference type="Proteomes" id="UP000298616">
    <property type="component" value="Chromosome"/>
</dbReference>
<dbReference type="SUPFAM" id="SSF82153">
    <property type="entry name" value="FAS1 domain"/>
    <property type="match status" value="4"/>
</dbReference>
<dbReference type="RefSeq" id="WP_137091121.1">
    <property type="nucleotide sequence ID" value="NZ_CP028923.1"/>
</dbReference>
<keyword evidence="3" id="KW-1185">Reference proteome</keyword>
<name>A0A4D7JXU0_9BACT</name>
<proteinExistence type="predicted"/>
<organism evidence="2 3">
    <name type="scientific">Mangrovivirga cuniculi</name>
    <dbReference type="NCBI Taxonomy" id="2715131"/>
    <lineage>
        <taxon>Bacteria</taxon>
        <taxon>Pseudomonadati</taxon>
        <taxon>Bacteroidota</taxon>
        <taxon>Cytophagia</taxon>
        <taxon>Cytophagales</taxon>
        <taxon>Mangrovivirgaceae</taxon>
        <taxon>Mangrovivirga</taxon>
    </lineage>
</organism>
<dbReference type="InterPro" id="IPR050904">
    <property type="entry name" value="Adhesion/Biosynth-related"/>
</dbReference>
<evidence type="ECO:0000313" key="3">
    <source>
        <dbReference type="Proteomes" id="UP000298616"/>
    </source>
</evidence>
<feature type="domain" description="FAS1" evidence="1">
    <location>
        <begin position="317"/>
        <end position="446"/>
    </location>
</feature>
<dbReference type="Gene3D" id="2.30.180.10">
    <property type="entry name" value="FAS1 domain"/>
    <property type="match status" value="4"/>
</dbReference>
<accession>A0A4D7JXU0</accession>
<gene>
    <name evidence="2" type="ORF">DCC35_12605</name>
</gene>
<feature type="domain" description="FAS1" evidence="1">
    <location>
        <begin position="449"/>
        <end position="587"/>
    </location>
</feature>
<reference evidence="2 3" key="1">
    <citation type="submission" date="2018-04" db="EMBL/GenBank/DDBJ databases">
        <title>Complete genome uncultured novel isolate.</title>
        <authorList>
            <person name="Merlino G."/>
        </authorList>
    </citation>
    <scope>NUCLEOTIDE SEQUENCE [LARGE SCALE GENOMIC DNA]</scope>
    <source>
        <strain evidence="3">R1DC9</strain>
    </source>
</reference>
<dbReference type="PANTHER" id="PTHR10900">
    <property type="entry name" value="PERIOSTIN-RELATED"/>
    <property type="match status" value="1"/>
</dbReference>
<feature type="domain" description="FAS1" evidence="1">
    <location>
        <begin position="49"/>
        <end position="179"/>
    </location>
</feature>
<dbReference type="PROSITE" id="PS50213">
    <property type="entry name" value="FAS1"/>
    <property type="match status" value="4"/>
</dbReference>